<dbReference type="InterPro" id="IPR036390">
    <property type="entry name" value="WH_DNA-bd_sf"/>
</dbReference>
<dbReference type="RefSeq" id="WP_312875553.1">
    <property type="nucleotide sequence ID" value="NZ_JACHMN010000003.1"/>
</dbReference>
<dbReference type="PANTHER" id="PTHR33169">
    <property type="entry name" value="PADR-FAMILY TRANSCRIPTIONAL REGULATOR"/>
    <property type="match status" value="1"/>
</dbReference>
<dbReference type="SUPFAM" id="SSF46785">
    <property type="entry name" value="Winged helix' DNA-binding domain"/>
    <property type="match status" value="1"/>
</dbReference>
<dbReference type="Pfam" id="PF03551">
    <property type="entry name" value="PadR"/>
    <property type="match status" value="1"/>
</dbReference>
<protein>
    <submittedName>
        <fullName evidence="2">DNA-binding PadR family transcriptional regulator</fullName>
    </submittedName>
</protein>
<name>A0A841C3H7_9ACTN</name>
<keyword evidence="3" id="KW-1185">Reference proteome</keyword>
<dbReference type="Gene3D" id="1.10.10.10">
    <property type="entry name" value="Winged helix-like DNA-binding domain superfamily/Winged helix DNA-binding domain"/>
    <property type="match status" value="1"/>
</dbReference>
<evidence type="ECO:0000313" key="3">
    <source>
        <dbReference type="Proteomes" id="UP000587527"/>
    </source>
</evidence>
<keyword evidence="2" id="KW-0238">DNA-binding</keyword>
<gene>
    <name evidence="2" type="ORF">F4553_007900</name>
</gene>
<accession>A0A841C3H7</accession>
<dbReference type="InterPro" id="IPR005149">
    <property type="entry name" value="Tscrpt_reg_PadR_N"/>
</dbReference>
<proteinExistence type="predicted"/>
<dbReference type="EMBL" id="JACHMN010000003">
    <property type="protein sequence ID" value="MBB5874466.1"/>
    <property type="molecule type" value="Genomic_DNA"/>
</dbReference>
<dbReference type="AlphaFoldDB" id="A0A841C3H7"/>
<dbReference type="PANTHER" id="PTHR33169:SF14">
    <property type="entry name" value="TRANSCRIPTIONAL REGULATOR RV3488"/>
    <property type="match status" value="1"/>
</dbReference>
<dbReference type="InterPro" id="IPR036388">
    <property type="entry name" value="WH-like_DNA-bd_sf"/>
</dbReference>
<evidence type="ECO:0000313" key="2">
    <source>
        <dbReference type="EMBL" id="MBB5874466.1"/>
    </source>
</evidence>
<comment type="caution">
    <text evidence="2">The sequence shown here is derived from an EMBL/GenBank/DDBJ whole genome shotgun (WGS) entry which is preliminary data.</text>
</comment>
<organism evidence="2 3">
    <name type="scientific">Allocatelliglobosispora scoriae</name>
    <dbReference type="NCBI Taxonomy" id="643052"/>
    <lineage>
        <taxon>Bacteria</taxon>
        <taxon>Bacillati</taxon>
        <taxon>Actinomycetota</taxon>
        <taxon>Actinomycetes</taxon>
        <taxon>Micromonosporales</taxon>
        <taxon>Micromonosporaceae</taxon>
        <taxon>Allocatelliglobosispora</taxon>
    </lineage>
</organism>
<dbReference type="GO" id="GO:0003677">
    <property type="term" value="F:DNA binding"/>
    <property type="evidence" value="ECO:0007669"/>
    <property type="project" value="UniProtKB-KW"/>
</dbReference>
<dbReference type="Proteomes" id="UP000587527">
    <property type="component" value="Unassembled WGS sequence"/>
</dbReference>
<dbReference type="InterPro" id="IPR052509">
    <property type="entry name" value="Metal_resp_DNA-bind_regulator"/>
</dbReference>
<evidence type="ECO:0000259" key="1">
    <source>
        <dbReference type="Pfam" id="PF03551"/>
    </source>
</evidence>
<feature type="domain" description="Transcription regulator PadR N-terminal" evidence="1">
    <location>
        <begin position="16"/>
        <end position="83"/>
    </location>
</feature>
<sequence length="106" mass="11675">MTRNRRPSPQTVSVLRALADQPATWRYGYELGQEVGLKAGSLYPILIRLCDRGLLDAAWETEPPQGRPPRHLYRLTGAGEQLAAEVARDSAPAAARAPRAELRGAW</sequence>
<reference evidence="2 3" key="1">
    <citation type="submission" date="2020-08" db="EMBL/GenBank/DDBJ databases">
        <title>Sequencing the genomes of 1000 actinobacteria strains.</title>
        <authorList>
            <person name="Klenk H.-P."/>
        </authorList>
    </citation>
    <scope>NUCLEOTIDE SEQUENCE [LARGE SCALE GENOMIC DNA]</scope>
    <source>
        <strain evidence="2 3">DSM 45362</strain>
    </source>
</reference>